<dbReference type="InterPro" id="IPR016181">
    <property type="entry name" value="Acyl_CoA_acyltransferase"/>
</dbReference>
<proteinExistence type="predicted"/>
<dbReference type="PhylomeDB" id="A7RMW3"/>
<name>A7RMW3_NEMVE</name>
<accession>A7RMW3</accession>
<dbReference type="Gene3D" id="3.40.630.30">
    <property type="match status" value="1"/>
</dbReference>
<evidence type="ECO:0000313" key="5">
    <source>
        <dbReference type="Proteomes" id="UP000001593"/>
    </source>
</evidence>
<dbReference type="InterPro" id="IPR000182">
    <property type="entry name" value="GNAT_dom"/>
</dbReference>
<keyword evidence="1" id="KW-0808">Transferase</keyword>
<dbReference type="GO" id="GO:0008080">
    <property type="term" value="F:N-acetyltransferase activity"/>
    <property type="evidence" value="ECO:0000318"/>
    <property type="project" value="GO_Central"/>
</dbReference>
<evidence type="ECO:0000313" key="4">
    <source>
        <dbReference type="EMBL" id="EDO47215.1"/>
    </source>
</evidence>
<dbReference type="AlphaFoldDB" id="A7RMW3"/>
<protein>
    <recommendedName>
        <fullName evidence="3">N-acetyltransferase domain-containing protein</fullName>
    </recommendedName>
</protein>
<dbReference type="PROSITE" id="PS51186">
    <property type="entry name" value="GNAT"/>
    <property type="match status" value="1"/>
</dbReference>
<feature type="domain" description="N-acetyltransferase" evidence="3">
    <location>
        <begin position="90"/>
        <end position="237"/>
    </location>
</feature>
<dbReference type="HOGENOM" id="CLU_1171849_0_0_1"/>
<dbReference type="STRING" id="45351.A7RMW3"/>
<dbReference type="PANTHER" id="PTHR13947:SF37">
    <property type="entry name" value="LD18367P"/>
    <property type="match status" value="1"/>
</dbReference>
<evidence type="ECO:0000256" key="2">
    <source>
        <dbReference type="SAM" id="Phobius"/>
    </source>
</evidence>
<reference evidence="4 5" key="1">
    <citation type="journal article" date="2007" name="Science">
        <title>Sea anemone genome reveals ancestral eumetazoan gene repertoire and genomic organization.</title>
        <authorList>
            <person name="Putnam N.H."/>
            <person name="Srivastava M."/>
            <person name="Hellsten U."/>
            <person name="Dirks B."/>
            <person name="Chapman J."/>
            <person name="Salamov A."/>
            <person name="Terry A."/>
            <person name="Shapiro H."/>
            <person name="Lindquist E."/>
            <person name="Kapitonov V.V."/>
            <person name="Jurka J."/>
            <person name="Genikhovich G."/>
            <person name="Grigoriev I.V."/>
            <person name="Lucas S.M."/>
            <person name="Steele R.E."/>
            <person name="Finnerty J.R."/>
            <person name="Technau U."/>
            <person name="Martindale M.Q."/>
            <person name="Rokhsar D.S."/>
        </authorList>
    </citation>
    <scope>NUCLEOTIDE SEQUENCE [LARGE SCALE GENOMIC DNA]</scope>
    <source>
        <strain evidence="5">CH2 X CH6</strain>
    </source>
</reference>
<dbReference type="Pfam" id="PF00583">
    <property type="entry name" value="Acetyltransf_1"/>
    <property type="match status" value="1"/>
</dbReference>
<sequence length="237" mass="27406">MMETQMVPSANGTKSKGDSTKDIVIRLFTQQDTKECRAVLQDGLGQRWLTDFDDSMPLFLNSLLFVCAFSLYWWSFWVFKSSLFLLSVGILFYHVYRCSIIELTLDETLDRDFGNISRDLNDNKVGRLWVAESAKNGIIGMVGIYHSDQHKESEAQIKHFGVLRSHESKYINQLLLSEVVMFAEDQGYHKLIFYSSNNSSLLTCSKFGFDITGEITRFSKFGDYFNDFRAYKMEMDI</sequence>
<dbReference type="InterPro" id="IPR050769">
    <property type="entry name" value="NAT_camello-type"/>
</dbReference>
<keyword evidence="2" id="KW-1133">Transmembrane helix</keyword>
<organism evidence="4 5">
    <name type="scientific">Nematostella vectensis</name>
    <name type="common">Starlet sea anemone</name>
    <dbReference type="NCBI Taxonomy" id="45351"/>
    <lineage>
        <taxon>Eukaryota</taxon>
        <taxon>Metazoa</taxon>
        <taxon>Cnidaria</taxon>
        <taxon>Anthozoa</taxon>
        <taxon>Hexacorallia</taxon>
        <taxon>Actiniaria</taxon>
        <taxon>Edwardsiidae</taxon>
        <taxon>Nematostella</taxon>
    </lineage>
</organism>
<dbReference type="InParanoid" id="A7RMW3"/>
<dbReference type="EMBL" id="DS469521">
    <property type="protein sequence ID" value="EDO47215.1"/>
    <property type="molecule type" value="Genomic_DNA"/>
</dbReference>
<evidence type="ECO:0000256" key="1">
    <source>
        <dbReference type="ARBA" id="ARBA00022679"/>
    </source>
</evidence>
<keyword evidence="5" id="KW-1185">Reference proteome</keyword>
<dbReference type="PANTHER" id="PTHR13947">
    <property type="entry name" value="GNAT FAMILY N-ACETYLTRANSFERASE"/>
    <property type="match status" value="1"/>
</dbReference>
<gene>
    <name evidence="4" type="ORF">NEMVEDRAFT_v1g239468</name>
</gene>
<keyword evidence="2" id="KW-0812">Transmembrane</keyword>
<feature type="transmembrane region" description="Helical" evidence="2">
    <location>
        <begin position="58"/>
        <end position="79"/>
    </location>
</feature>
<dbReference type="Proteomes" id="UP000001593">
    <property type="component" value="Unassembled WGS sequence"/>
</dbReference>
<evidence type="ECO:0000259" key="3">
    <source>
        <dbReference type="PROSITE" id="PS51186"/>
    </source>
</evidence>
<keyword evidence="2" id="KW-0472">Membrane</keyword>
<dbReference type="SUPFAM" id="SSF55729">
    <property type="entry name" value="Acyl-CoA N-acyltransferases (Nat)"/>
    <property type="match status" value="1"/>
</dbReference>